<dbReference type="SMART" id="SM00293">
    <property type="entry name" value="PWWP"/>
    <property type="match status" value="2"/>
</dbReference>
<keyword evidence="5" id="KW-0489">Methyltransferase</keyword>
<evidence type="ECO:0000256" key="2">
    <source>
        <dbReference type="ARBA" id="ARBA00004286"/>
    </source>
</evidence>
<evidence type="ECO:0000256" key="7">
    <source>
        <dbReference type="ARBA" id="ARBA00022691"/>
    </source>
</evidence>
<feature type="region of interest" description="Disordered" evidence="14">
    <location>
        <begin position="900"/>
        <end position="975"/>
    </location>
</feature>
<evidence type="ECO:0000259" key="16">
    <source>
        <dbReference type="PROSITE" id="PS50280"/>
    </source>
</evidence>
<keyword evidence="3" id="KW-0158">Chromosome</keyword>
<dbReference type="InterPro" id="IPR011011">
    <property type="entry name" value="Znf_FYVE_PHD"/>
</dbReference>
<dbReference type="CDD" id="cd20144">
    <property type="entry name" value="PWWP_NSD_rpt1"/>
    <property type="match status" value="1"/>
</dbReference>
<evidence type="ECO:0000313" key="19">
    <source>
        <dbReference type="EMBL" id="VDO03893.1"/>
    </source>
</evidence>
<dbReference type="Pfam" id="PF00856">
    <property type="entry name" value="SET"/>
    <property type="match status" value="1"/>
</dbReference>
<accession>A0A158QHT5</accession>
<dbReference type="Pfam" id="PF00855">
    <property type="entry name" value="PWWP"/>
    <property type="match status" value="2"/>
</dbReference>
<keyword evidence="13" id="KW-0175">Coiled coil</keyword>
<dbReference type="GO" id="GO:0042054">
    <property type="term" value="F:histone methyltransferase activity"/>
    <property type="evidence" value="ECO:0007669"/>
    <property type="project" value="InterPro"/>
</dbReference>
<dbReference type="Gene3D" id="2.170.270.10">
    <property type="entry name" value="SET domain"/>
    <property type="match status" value="1"/>
</dbReference>
<dbReference type="InterPro" id="IPR000313">
    <property type="entry name" value="PWWP_dom"/>
</dbReference>
<keyword evidence="10" id="KW-0862">Zinc</keyword>
<dbReference type="PROSITE" id="PS50089">
    <property type="entry name" value="ZF_RING_2"/>
    <property type="match status" value="1"/>
</dbReference>
<feature type="region of interest" description="Disordered" evidence="14">
    <location>
        <begin position="216"/>
        <end position="245"/>
    </location>
</feature>
<proteinExistence type="predicted"/>
<dbReference type="InterPro" id="IPR001965">
    <property type="entry name" value="Znf_PHD"/>
</dbReference>
<feature type="domain" description="RING-type" evidence="15">
    <location>
        <begin position="331"/>
        <end position="379"/>
    </location>
</feature>
<dbReference type="InterPro" id="IPR019786">
    <property type="entry name" value="Zinc_finger_PHD-type_CS"/>
</dbReference>
<keyword evidence="8" id="KW-0479">Metal-binding</keyword>
<evidence type="ECO:0000259" key="17">
    <source>
        <dbReference type="PROSITE" id="PS50812"/>
    </source>
</evidence>
<keyword evidence="4" id="KW-0597">Phosphoprotein</keyword>
<evidence type="ECO:0000256" key="8">
    <source>
        <dbReference type="ARBA" id="ARBA00022723"/>
    </source>
</evidence>
<dbReference type="OrthoDB" id="422362at2759"/>
<feature type="region of interest" description="Disordered" evidence="14">
    <location>
        <begin position="1128"/>
        <end position="1189"/>
    </location>
</feature>
<sequence length="1189" mass="133479">MDDKANFTPGCMYWVKLSSFPWWPCMICASPDGDGYSKALKSCNKFHVQFFGPDLERAWITESNLIPYQPKSVFQGILAKRRKDNPSQSAKYELKISNHFKKRWEEACKDADMAFVYEKAERIRRFSRFAIPKETLHEPAGSEITLNDVEGLPLTLEEELESLNLFLSREMALRLQSQPDVDKVQLDAELRHHWNNLNISSKRSFLNKQSPLVIEAMPRKSSRKSQLSRPPSPKESPKAKLKRVVKDDTPKVEIDRLTTSPGAFVVSPACDNHLHYSSDDEYEESDLIKCTGLCERYFHPGCVTGDIGSSKDLEDPSKFKCMSCRAKRVLCRVCFKPVDDEEKEKCQMQDCGKHFHYKCISSISGVIIKNDCIQRCPSHVCVSCFLEDQDVSTAPYNELIHCKRCCRAYHPNDLCVPAGSEEINLSFIMCPIHMDPGRKTIYPTGFCLICKGPKPPRFNCSTCPRTFHPACLGLENAPATYECDDCRSDNLPRYAQIVWMKSTACRWWPCELIHPRNAPMNLSQLKHAPSEFLVHYIGSTDYGWVSRSQTIPYRSGINSPLNNPIGNANVSRDKMFNRGIRLAKVFYDVYVSILLRRGLPVKSVKESPLNDEELAEQITSECAAVLGILDQSEAEAKALKQAKEKFESVSENIIASEQLKLIQQPLPDTVCDCASKDRQCTQDSECRNVLESIECNPKVCSVMAEDASFDCGNKKFTKGPAKVQSFLTTNKGVGLKVLEDVHEGSFIIEYIGEVIDAAGEANRRLSKAVIECSREGSKAISTDLLRGTYLLQFTPDLVIDAERFGNYARFINHSCEPNAKPKVVNVDGTLRLCIVALGNVKANEEVTIDYCASNLLDAYFLLPTTVCVCDKPKCSVSLGMAKQFYSSKYTSSERVAMVEDDDDDACSSVTTEAASTKEKDQELMAPPAVPSRRADSQAGSVASTTSRRSVRQSLKTDAASNENQPPPAPQAKFTFKKPDMEQKISVVKSRRTGQVKHDIECYRCQDGGELIMCGKIDCPRVYHIGCLGLAKAPTAALWFCPWHFCDICGKWASHQCYLCTNSYCKDHVMENGREMIRVRDVDRENYEYMTRLLNTPEFENSAVREELMTANAMRVLWVCHGHFVRNDGGEEDIKPERNEEQMDLDPTPSLEGVSTEVVADPVLPIPESSAPVVAESGMEESAETKMDVL</sequence>
<dbReference type="CDD" id="cd15566">
    <property type="entry name" value="PHD3_NSD"/>
    <property type="match status" value="1"/>
</dbReference>
<dbReference type="PROSITE" id="PS50280">
    <property type="entry name" value="SET"/>
    <property type="match status" value="1"/>
</dbReference>
<dbReference type="AlphaFoldDB" id="A0A158QHT5"/>
<keyword evidence="11" id="KW-0539">Nucleus</keyword>
<evidence type="ECO:0000256" key="4">
    <source>
        <dbReference type="ARBA" id="ARBA00022553"/>
    </source>
</evidence>
<keyword evidence="6" id="KW-0808">Transferase</keyword>
<dbReference type="PROSITE" id="PS51215">
    <property type="entry name" value="AWS"/>
    <property type="match status" value="1"/>
</dbReference>
<dbReference type="GO" id="GO:0005694">
    <property type="term" value="C:chromosome"/>
    <property type="evidence" value="ECO:0007669"/>
    <property type="project" value="UniProtKB-SubCell"/>
</dbReference>
<dbReference type="InterPro" id="IPR001214">
    <property type="entry name" value="SET_dom"/>
</dbReference>
<dbReference type="SMART" id="SM00249">
    <property type="entry name" value="PHD"/>
    <property type="match status" value="5"/>
</dbReference>
<feature type="domain" description="PWWP" evidence="17">
    <location>
        <begin position="494"/>
        <end position="556"/>
    </location>
</feature>
<dbReference type="SUPFAM" id="SSF57903">
    <property type="entry name" value="FYVE/PHD zinc finger"/>
    <property type="match status" value="2"/>
</dbReference>
<evidence type="ECO:0000256" key="5">
    <source>
        <dbReference type="ARBA" id="ARBA00022603"/>
    </source>
</evidence>
<dbReference type="InterPro" id="IPR046341">
    <property type="entry name" value="SET_dom_sf"/>
</dbReference>
<feature type="compositionally biased region" description="Basic and acidic residues" evidence="14">
    <location>
        <begin position="1128"/>
        <end position="1140"/>
    </location>
</feature>
<keyword evidence="20" id="KW-1185">Reference proteome</keyword>
<dbReference type="PROSITE" id="PS01359">
    <property type="entry name" value="ZF_PHD_1"/>
    <property type="match status" value="1"/>
</dbReference>
<evidence type="ECO:0000256" key="12">
    <source>
        <dbReference type="PROSITE-ProRule" id="PRU00175"/>
    </source>
</evidence>
<comment type="subcellular location">
    <subcellularLocation>
        <location evidence="2">Chromosome</location>
    </subcellularLocation>
    <subcellularLocation>
        <location evidence="1">Nucleus</location>
    </subcellularLocation>
</comment>
<feature type="coiled-coil region" evidence="13">
    <location>
        <begin position="629"/>
        <end position="659"/>
    </location>
</feature>
<dbReference type="EMBL" id="UZAE01012177">
    <property type="protein sequence ID" value="VDO03893.1"/>
    <property type="molecule type" value="Genomic_DNA"/>
</dbReference>
<dbReference type="GO" id="GO:0032259">
    <property type="term" value="P:methylation"/>
    <property type="evidence" value="ECO:0007669"/>
    <property type="project" value="UniProtKB-KW"/>
</dbReference>
<organism evidence="21">
    <name type="scientific">Rodentolepis nana</name>
    <name type="common">Dwarf tapeworm</name>
    <name type="synonym">Hymenolepis nana</name>
    <dbReference type="NCBI Taxonomy" id="102285"/>
    <lineage>
        <taxon>Eukaryota</taxon>
        <taxon>Metazoa</taxon>
        <taxon>Spiralia</taxon>
        <taxon>Lophotrochozoa</taxon>
        <taxon>Platyhelminthes</taxon>
        <taxon>Cestoda</taxon>
        <taxon>Eucestoda</taxon>
        <taxon>Cyclophyllidea</taxon>
        <taxon>Hymenolepididae</taxon>
        <taxon>Rodentolepis</taxon>
    </lineage>
</organism>
<feature type="domain" description="PWWP" evidence="17">
    <location>
        <begin position="9"/>
        <end position="71"/>
    </location>
</feature>
<dbReference type="SUPFAM" id="SSF82199">
    <property type="entry name" value="SET domain"/>
    <property type="match status" value="1"/>
</dbReference>
<protein>
    <submittedName>
        <fullName evidence="21">Histone-lysine N-methyltransferase NSD3</fullName>
    </submittedName>
</protein>
<evidence type="ECO:0000256" key="13">
    <source>
        <dbReference type="SAM" id="Coils"/>
    </source>
</evidence>
<evidence type="ECO:0000256" key="10">
    <source>
        <dbReference type="ARBA" id="ARBA00022833"/>
    </source>
</evidence>
<feature type="domain" description="AWS" evidence="18">
    <location>
        <begin position="666"/>
        <end position="720"/>
    </location>
</feature>
<reference evidence="21" key="1">
    <citation type="submission" date="2016-04" db="UniProtKB">
        <authorList>
            <consortium name="WormBaseParasite"/>
        </authorList>
    </citation>
    <scope>IDENTIFICATION</scope>
</reference>
<name>A0A158QHT5_RODNA</name>
<keyword evidence="9 12" id="KW-0863">Zinc-finger</keyword>
<dbReference type="InterPro" id="IPR050777">
    <property type="entry name" value="SET2_Histone-Lys_MeTrsfase"/>
</dbReference>
<evidence type="ECO:0000256" key="14">
    <source>
        <dbReference type="SAM" id="MobiDB-lite"/>
    </source>
</evidence>
<gene>
    <name evidence="19" type="ORF">HNAJ_LOCUS8033</name>
</gene>
<dbReference type="PANTHER" id="PTHR22884">
    <property type="entry name" value="SET DOMAIN PROTEINS"/>
    <property type="match status" value="1"/>
</dbReference>
<evidence type="ECO:0000313" key="20">
    <source>
        <dbReference type="Proteomes" id="UP000278807"/>
    </source>
</evidence>
<dbReference type="STRING" id="102285.A0A158QHT5"/>
<dbReference type="Proteomes" id="UP000278807">
    <property type="component" value="Unassembled WGS sequence"/>
</dbReference>
<feature type="domain" description="SET" evidence="16">
    <location>
        <begin position="721"/>
        <end position="851"/>
    </location>
</feature>
<dbReference type="SMART" id="SM00570">
    <property type="entry name" value="AWS"/>
    <property type="match status" value="1"/>
</dbReference>
<evidence type="ECO:0000259" key="18">
    <source>
        <dbReference type="PROSITE" id="PS51215"/>
    </source>
</evidence>
<evidence type="ECO:0000256" key="6">
    <source>
        <dbReference type="ARBA" id="ARBA00022679"/>
    </source>
</evidence>
<dbReference type="InterPro" id="IPR013083">
    <property type="entry name" value="Znf_RING/FYVE/PHD"/>
</dbReference>
<dbReference type="GO" id="GO:0008270">
    <property type="term" value="F:zinc ion binding"/>
    <property type="evidence" value="ECO:0007669"/>
    <property type="project" value="UniProtKB-KW"/>
</dbReference>
<dbReference type="CDD" id="cd15568">
    <property type="entry name" value="PHD5_NSD"/>
    <property type="match status" value="1"/>
</dbReference>
<dbReference type="InterPro" id="IPR006560">
    <property type="entry name" value="AWS_dom"/>
</dbReference>
<evidence type="ECO:0000256" key="9">
    <source>
        <dbReference type="ARBA" id="ARBA00022771"/>
    </source>
</evidence>
<dbReference type="SMART" id="SM00317">
    <property type="entry name" value="SET"/>
    <property type="match status" value="1"/>
</dbReference>
<dbReference type="SUPFAM" id="SSF63748">
    <property type="entry name" value="Tudor/PWWP/MBT"/>
    <property type="match status" value="2"/>
</dbReference>
<dbReference type="Gene3D" id="3.30.40.10">
    <property type="entry name" value="Zinc/RING finger domain, C3HC4 (zinc finger)"/>
    <property type="match status" value="3"/>
</dbReference>
<feature type="compositionally biased region" description="Low complexity" evidence="14">
    <location>
        <begin position="940"/>
        <end position="953"/>
    </location>
</feature>
<reference evidence="19 20" key="2">
    <citation type="submission" date="2018-11" db="EMBL/GenBank/DDBJ databases">
        <authorList>
            <consortium name="Pathogen Informatics"/>
        </authorList>
    </citation>
    <scope>NUCLEOTIDE SEQUENCE [LARGE SCALE GENOMIC DNA]</scope>
</reference>
<evidence type="ECO:0000256" key="3">
    <source>
        <dbReference type="ARBA" id="ARBA00022454"/>
    </source>
</evidence>
<evidence type="ECO:0000256" key="1">
    <source>
        <dbReference type="ARBA" id="ARBA00004123"/>
    </source>
</evidence>
<dbReference type="WBParaSite" id="HNAJ_0000803701-mRNA-1">
    <property type="protein sequence ID" value="HNAJ_0000803701-mRNA-1"/>
    <property type="gene ID" value="HNAJ_0000803701"/>
</dbReference>
<evidence type="ECO:0000313" key="21">
    <source>
        <dbReference type="WBParaSite" id="HNAJ_0000803701-mRNA-1"/>
    </source>
</evidence>
<evidence type="ECO:0000256" key="11">
    <source>
        <dbReference type="ARBA" id="ARBA00023242"/>
    </source>
</evidence>
<dbReference type="InterPro" id="IPR001841">
    <property type="entry name" value="Znf_RING"/>
</dbReference>
<keyword evidence="7" id="KW-0949">S-adenosyl-L-methionine</keyword>
<evidence type="ECO:0000259" key="15">
    <source>
        <dbReference type="PROSITE" id="PS50089"/>
    </source>
</evidence>
<dbReference type="GO" id="GO:0005634">
    <property type="term" value="C:nucleus"/>
    <property type="evidence" value="ECO:0007669"/>
    <property type="project" value="UniProtKB-SubCell"/>
</dbReference>
<dbReference type="Gene3D" id="2.30.30.140">
    <property type="match status" value="2"/>
</dbReference>
<dbReference type="PROSITE" id="PS50812">
    <property type="entry name" value="PWWP"/>
    <property type="match status" value="2"/>
</dbReference>
<dbReference type="CDD" id="cd15565">
    <property type="entry name" value="PHD2_NSD"/>
    <property type="match status" value="1"/>
</dbReference>